<dbReference type="EMBL" id="LK052887">
    <property type="protein sequence ID" value="CDR38568.1"/>
    <property type="molecule type" value="Genomic_DNA"/>
</dbReference>
<dbReference type="GO" id="GO:0000422">
    <property type="term" value="P:autophagy of mitochondrion"/>
    <property type="evidence" value="ECO:0007669"/>
    <property type="project" value="TreeGrafter"/>
</dbReference>
<organism evidence="10">
    <name type="scientific">Cyberlindnera fabianii</name>
    <name type="common">Yeast</name>
    <name type="synonym">Hansenula fabianii</name>
    <dbReference type="NCBI Taxonomy" id="36022"/>
    <lineage>
        <taxon>Eukaryota</taxon>
        <taxon>Fungi</taxon>
        <taxon>Dikarya</taxon>
        <taxon>Ascomycota</taxon>
        <taxon>Saccharomycotina</taxon>
        <taxon>Saccharomycetes</taxon>
        <taxon>Phaffomycetales</taxon>
        <taxon>Phaffomycetaceae</taxon>
        <taxon>Cyberlindnera</taxon>
    </lineage>
</organism>
<accession>A0A061ALW3</accession>
<evidence type="ECO:0000256" key="2">
    <source>
        <dbReference type="ARBA" id="ARBA00008937"/>
    </source>
</evidence>
<evidence type="ECO:0000256" key="5">
    <source>
        <dbReference type="ARBA" id="ARBA00022787"/>
    </source>
</evidence>
<evidence type="ECO:0000256" key="7">
    <source>
        <dbReference type="ARBA" id="ARBA00023128"/>
    </source>
</evidence>
<dbReference type="InterPro" id="IPR011990">
    <property type="entry name" value="TPR-like_helical_dom_sf"/>
</dbReference>
<dbReference type="GO" id="GO:0016559">
    <property type="term" value="P:peroxisome fission"/>
    <property type="evidence" value="ECO:0007669"/>
    <property type="project" value="TreeGrafter"/>
</dbReference>
<dbReference type="InterPro" id="IPR028061">
    <property type="entry name" value="Fis1_TPR_C"/>
</dbReference>
<evidence type="ECO:0000256" key="6">
    <source>
        <dbReference type="ARBA" id="ARBA00022989"/>
    </source>
</evidence>
<evidence type="ECO:0000313" key="10">
    <source>
        <dbReference type="EMBL" id="CDR38568.1"/>
    </source>
</evidence>
<comment type="subcellular location">
    <subcellularLocation>
        <location evidence="1">Mitochondrion outer membrane</location>
        <topology evidence="1">Single-pass membrane protein</topology>
    </subcellularLocation>
</comment>
<protein>
    <recommendedName>
        <fullName evidence="3">Mitochondrial fission 1 protein</fullName>
    </recommendedName>
</protein>
<dbReference type="Pfam" id="PF14852">
    <property type="entry name" value="Fis1_TPR_N"/>
    <property type="match status" value="1"/>
</dbReference>
<comment type="similarity">
    <text evidence="2">Belongs to the FIS1 family.</text>
</comment>
<name>A0A061ALW3_CYBFA</name>
<dbReference type="CDD" id="cd12212">
    <property type="entry name" value="Fis1"/>
    <property type="match status" value="1"/>
</dbReference>
<keyword evidence="5" id="KW-1000">Mitochondrion outer membrane</keyword>
<dbReference type="GO" id="GO:0005778">
    <property type="term" value="C:peroxisomal membrane"/>
    <property type="evidence" value="ECO:0007669"/>
    <property type="project" value="TreeGrafter"/>
</dbReference>
<dbReference type="InterPro" id="IPR028058">
    <property type="entry name" value="Fis1_TPR_N"/>
</dbReference>
<dbReference type="PANTHER" id="PTHR13247:SF0">
    <property type="entry name" value="MITOCHONDRIAL FISSION 1 PROTEIN"/>
    <property type="match status" value="1"/>
</dbReference>
<dbReference type="Gene3D" id="1.25.40.10">
    <property type="entry name" value="Tetratricopeptide repeat domain"/>
    <property type="match status" value="1"/>
</dbReference>
<dbReference type="Pfam" id="PF14853">
    <property type="entry name" value="Fis1_TPR_C"/>
    <property type="match status" value="1"/>
</dbReference>
<dbReference type="SUPFAM" id="SSF48452">
    <property type="entry name" value="TPR-like"/>
    <property type="match status" value="1"/>
</dbReference>
<dbReference type="PIRSF" id="PIRSF008835">
    <property type="entry name" value="TPR_repeat_11_Fis1"/>
    <property type="match status" value="1"/>
</dbReference>
<evidence type="ECO:0000256" key="4">
    <source>
        <dbReference type="ARBA" id="ARBA00022692"/>
    </source>
</evidence>
<dbReference type="InterPro" id="IPR016543">
    <property type="entry name" value="Fis1"/>
</dbReference>
<dbReference type="PhylomeDB" id="A0A061ALW3"/>
<dbReference type="InterPro" id="IPR033745">
    <property type="entry name" value="Fis1_cytosol"/>
</dbReference>
<dbReference type="PANTHER" id="PTHR13247">
    <property type="entry name" value="TETRATRICOPEPTIDE REPEAT PROTEIN 11 TPR REPEAT PROTEIN 11"/>
    <property type="match status" value="1"/>
</dbReference>
<reference evidence="10" key="1">
    <citation type="journal article" date="2014" name="Genome Announc.">
        <title>Genome sequence of the yeast Cyberlindnera fabianii (Hansenula fabianii).</title>
        <authorList>
            <person name="Freel K.C."/>
            <person name="Sarilar V."/>
            <person name="Neuveglise C."/>
            <person name="Devillers H."/>
            <person name="Friedrich A."/>
            <person name="Schacherer J."/>
        </authorList>
    </citation>
    <scope>NUCLEOTIDE SEQUENCE</scope>
    <source>
        <strain evidence="10">YJS4271</strain>
    </source>
</reference>
<dbReference type="FunFam" id="1.25.40.10:FF:000481">
    <property type="entry name" value="Mitochondrial fission 1 protein"/>
    <property type="match status" value="1"/>
</dbReference>
<sequence>MSEKSYLPGMLLPLQIVALRPLATTKDLITNITYTALEDANTPLSTQQLEILRQQVLSEGDLVSVQSRFNYAWGLIKSTRIDDQRLGIKLLTDVFRDSPQRRRECLYYLSVGTYKLGDYSDARRYADALIAHEPDNHQAKALKKMIEDKIAKDGLIGVALVSGAVAAAAATLSFVLRKKR</sequence>
<feature type="transmembrane region" description="Helical" evidence="9">
    <location>
        <begin position="154"/>
        <end position="176"/>
    </location>
</feature>
<evidence type="ECO:0000256" key="9">
    <source>
        <dbReference type="SAM" id="Phobius"/>
    </source>
</evidence>
<proteinExistence type="inferred from homology"/>
<evidence type="ECO:0000256" key="3">
    <source>
        <dbReference type="ARBA" id="ARBA00014314"/>
    </source>
</evidence>
<evidence type="ECO:0000256" key="8">
    <source>
        <dbReference type="ARBA" id="ARBA00023136"/>
    </source>
</evidence>
<dbReference type="OrthoDB" id="421154at2759"/>
<keyword evidence="8 9" id="KW-0472">Membrane</keyword>
<gene>
    <name evidence="10" type="ORF">CYFA0S_02e03136g</name>
</gene>
<evidence type="ECO:0000256" key="1">
    <source>
        <dbReference type="ARBA" id="ARBA00004572"/>
    </source>
</evidence>
<dbReference type="GO" id="GO:0000266">
    <property type="term" value="P:mitochondrial fission"/>
    <property type="evidence" value="ECO:0007669"/>
    <property type="project" value="InterPro"/>
</dbReference>
<dbReference type="AlphaFoldDB" id="A0A061ALW3"/>
<dbReference type="GO" id="GO:0005741">
    <property type="term" value="C:mitochondrial outer membrane"/>
    <property type="evidence" value="ECO:0007669"/>
    <property type="project" value="UniProtKB-SubCell"/>
</dbReference>
<keyword evidence="4 9" id="KW-0812">Transmembrane</keyword>
<keyword evidence="7" id="KW-0496">Mitochondrion</keyword>
<keyword evidence="6 9" id="KW-1133">Transmembrane helix</keyword>